<evidence type="ECO:0000256" key="1">
    <source>
        <dbReference type="SAM" id="MobiDB-lite"/>
    </source>
</evidence>
<accession>A0A975BM48</accession>
<proteinExistence type="predicted"/>
<gene>
    <name evidence="2" type="ORF">dnm_035990</name>
</gene>
<dbReference type="KEGG" id="dmm:dnm_035990"/>
<organism evidence="2 3">
    <name type="scientific">Desulfonema magnum</name>
    <dbReference type="NCBI Taxonomy" id="45655"/>
    <lineage>
        <taxon>Bacteria</taxon>
        <taxon>Pseudomonadati</taxon>
        <taxon>Thermodesulfobacteriota</taxon>
        <taxon>Desulfobacteria</taxon>
        <taxon>Desulfobacterales</taxon>
        <taxon>Desulfococcaceae</taxon>
        <taxon>Desulfonema</taxon>
    </lineage>
</organism>
<dbReference type="Proteomes" id="UP000663722">
    <property type="component" value="Chromosome"/>
</dbReference>
<dbReference type="AlphaFoldDB" id="A0A975BM48"/>
<reference evidence="2" key="1">
    <citation type="journal article" date="2021" name="Microb. Physiol.">
        <title>Proteogenomic Insights into the Physiology of Marine, Sulfate-Reducing, Filamentous Desulfonema limicola and Desulfonema magnum.</title>
        <authorList>
            <person name="Schnaars V."/>
            <person name="Wohlbrand L."/>
            <person name="Scheve S."/>
            <person name="Hinrichs C."/>
            <person name="Reinhardt R."/>
            <person name="Rabus R."/>
        </authorList>
    </citation>
    <scope>NUCLEOTIDE SEQUENCE</scope>
    <source>
        <strain evidence="2">4be13</strain>
    </source>
</reference>
<feature type="compositionally biased region" description="Polar residues" evidence="1">
    <location>
        <begin position="83"/>
        <end position="92"/>
    </location>
</feature>
<evidence type="ECO:0000313" key="3">
    <source>
        <dbReference type="Proteomes" id="UP000663722"/>
    </source>
</evidence>
<keyword evidence="3" id="KW-1185">Reference proteome</keyword>
<sequence length="92" mass="9738">MGEAGKAPWGRHVCSKLCCEYAAPTGLGGGLQTCCYKYAAPTGLGRPSPKSVIIRKILILTNFADIVISCTKSTGKGDKKRNLPSSSYPFSL</sequence>
<dbReference type="EMBL" id="CP061800">
    <property type="protein sequence ID" value="QTA87565.1"/>
    <property type="molecule type" value="Genomic_DNA"/>
</dbReference>
<feature type="region of interest" description="Disordered" evidence="1">
    <location>
        <begin position="73"/>
        <end position="92"/>
    </location>
</feature>
<name>A0A975BM48_9BACT</name>
<protein>
    <submittedName>
        <fullName evidence="2">Uncharacterized protein</fullName>
    </submittedName>
</protein>
<evidence type="ECO:0000313" key="2">
    <source>
        <dbReference type="EMBL" id="QTA87565.1"/>
    </source>
</evidence>